<dbReference type="Gene3D" id="2.60.120.330">
    <property type="entry name" value="B-lactam Antibiotic, Isopenicillin N Synthase, Chain"/>
    <property type="match status" value="1"/>
</dbReference>
<evidence type="ECO:0000313" key="6">
    <source>
        <dbReference type="EMBL" id="KAJ7006040.1"/>
    </source>
</evidence>
<dbReference type="GO" id="GO:0046872">
    <property type="term" value="F:metal ion binding"/>
    <property type="evidence" value="ECO:0007669"/>
    <property type="project" value="UniProtKB-KW"/>
</dbReference>
<dbReference type="EMBL" id="JAQIZT010000002">
    <property type="protein sequence ID" value="KAJ7006040.1"/>
    <property type="molecule type" value="Genomic_DNA"/>
</dbReference>
<dbReference type="Pfam" id="PF03171">
    <property type="entry name" value="2OG-FeII_Oxy"/>
    <property type="match status" value="1"/>
</dbReference>
<dbReference type="GO" id="GO:0016491">
    <property type="term" value="F:oxidoreductase activity"/>
    <property type="evidence" value="ECO:0007669"/>
    <property type="project" value="UniProtKB-KW"/>
</dbReference>
<dbReference type="SUPFAM" id="SSF51197">
    <property type="entry name" value="Clavaminate synthase-like"/>
    <property type="match status" value="1"/>
</dbReference>
<evidence type="ECO:0000259" key="5">
    <source>
        <dbReference type="PROSITE" id="PS51471"/>
    </source>
</evidence>
<dbReference type="InterPro" id="IPR005123">
    <property type="entry name" value="Oxoglu/Fe-dep_dioxygenase_dom"/>
</dbReference>
<evidence type="ECO:0000313" key="7">
    <source>
        <dbReference type="Proteomes" id="UP001164929"/>
    </source>
</evidence>
<feature type="domain" description="Fe2OG dioxygenase" evidence="5">
    <location>
        <begin position="223"/>
        <end position="328"/>
    </location>
</feature>
<keyword evidence="1 4" id="KW-0479">Metal-binding</keyword>
<keyword evidence="7" id="KW-1185">Reference proteome</keyword>
<keyword evidence="3 4" id="KW-0408">Iron</keyword>
<proteinExistence type="inferred from homology"/>
<dbReference type="InterPro" id="IPR044861">
    <property type="entry name" value="IPNS-like_FE2OG_OXY"/>
</dbReference>
<dbReference type="Proteomes" id="UP001164929">
    <property type="component" value="Chromosome 2"/>
</dbReference>
<dbReference type="AlphaFoldDB" id="A0AAD6RCU4"/>
<protein>
    <recommendedName>
        <fullName evidence="5">Fe2OG dioxygenase domain-containing protein</fullName>
    </recommendedName>
</protein>
<dbReference type="GO" id="GO:0031418">
    <property type="term" value="F:L-ascorbic acid binding"/>
    <property type="evidence" value="ECO:0007669"/>
    <property type="project" value="UniProtKB-KW"/>
</dbReference>
<dbReference type="PROSITE" id="PS51471">
    <property type="entry name" value="FE2OG_OXY"/>
    <property type="match status" value="1"/>
</dbReference>
<gene>
    <name evidence="6" type="ORF">NC653_005398</name>
</gene>
<keyword evidence="2" id="KW-0847">Vitamin C</keyword>
<evidence type="ECO:0000256" key="4">
    <source>
        <dbReference type="RuleBase" id="RU003682"/>
    </source>
</evidence>
<organism evidence="6 7">
    <name type="scientific">Populus alba x Populus x berolinensis</name>
    <dbReference type="NCBI Taxonomy" id="444605"/>
    <lineage>
        <taxon>Eukaryota</taxon>
        <taxon>Viridiplantae</taxon>
        <taxon>Streptophyta</taxon>
        <taxon>Embryophyta</taxon>
        <taxon>Tracheophyta</taxon>
        <taxon>Spermatophyta</taxon>
        <taxon>Magnoliopsida</taxon>
        <taxon>eudicotyledons</taxon>
        <taxon>Gunneridae</taxon>
        <taxon>Pentapetalae</taxon>
        <taxon>rosids</taxon>
        <taxon>fabids</taxon>
        <taxon>Malpighiales</taxon>
        <taxon>Salicaceae</taxon>
        <taxon>Saliceae</taxon>
        <taxon>Populus</taxon>
    </lineage>
</organism>
<comment type="caution">
    <text evidence="6">The sequence shown here is derived from an EMBL/GenBank/DDBJ whole genome shotgun (WGS) entry which is preliminary data.</text>
</comment>
<evidence type="ECO:0000256" key="1">
    <source>
        <dbReference type="ARBA" id="ARBA00022723"/>
    </source>
</evidence>
<dbReference type="InterPro" id="IPR027443">
    <property type="entry name" value="IPNS-like_sf"/>
</dbReference>
<keyword evidence="4" id="KW-0560">Oxidoreductase</keyword>
<comment type="similarity">
    <text evidence="4">Belongs to the iron/ascorbate-dependent oxidoreductase family.</text>
</comment>
<evidence type="ECO:0000256" key="2">
    <source>
        <dbReference type="ARBA" id="ARBA00022896"/>
    </source>
</evidence>
<reference evidence="6" key="1">
    <citation type="journal article" date="2023" name="Mol. Ecol. Resour.">
        <title>Chromosome-level genome assembly of a triploid poplar Populus alba 'Berolinensis'.</title>
        <authorList>
            <person name="Chen S."/>
            <person name="Yu Y."/>
            <person name="Wang X."/>
            <person name="Wang S."/>
            <person name="Zhang T."/>
            <person name="Zhou Y."/>
            <person name="He R."/>
            <person name="Meng N."/>
            <person name="Wang Y."/>
            <person name="Liu W."/>
            <person name="Liu Z."/>
            <person name="Liu J."/>
            <person name="Guo Q."/>
            <person name="Huang H."/>
            <person name="Sederoff R.R."/>
            <person name="Wang G."/>
            <person name="Qu G."/>
            <person name="Chen S."/>
        </authorList>
    </citation>
    <scope>NUCLEOTIDE SEQUENCE</scope>
    <source>
        <strain evidence="6">SC-2020</strain>
    </source>
</reference>
<name>A0AAD6RCU4_9ROSI</name>
<dbReference type="InterPro" id="IPR050295">
    <property type="entry name" value="Plant_2OG-oxidoreductases"/>
</dbReference>
<sequence length="378" mass="42841">MRQREALNFRTPQHPSLGSINWGGASPLLARNIPKESLEQKYLRINSIRTRDEIFPANDDFNYLPQTYTPKYEVPRTPSRRHKGILLKFLFPEEENIITLGSNSKRKRWFPRWDPKNRWPQGTGVVPRYDNIPLIDLGGDLISNCDRVKVIHQIVKASQEHGFFQCWAEKPSQYRKTYNSVLPRPSLEVAGKYSVQVRKLSLLLLDLICEGLGLESGYFNGNGLSQVQLMSINHYPPSSDPSLTLGLPKHSDVNLFTILLQAGEVPRLQVLEDGKWPAVDPLPTAFVIPIGYVFQVISNGKLKSVDHGVVTNSKVARTTVGNCIFPSSDSRIEPAKALVDKCHPPLYKSFIFKDFSDTYISEIINGITTERYKIHLSE</sequence>
<evidence type="ECO:0000256" key="3">
    <source>
        <dbReference type="ARBA" id="ARBA00023004"/>
    </source>
</evidence>
<accession>A0AAD6RCU4</accession>
<dbReference type="PANTHER" id="PTHR47991">
    <property type="entry name" value="OXOGLUTARATE/IRON-DEPENDENT DIOXYGENASE"/>
    <property type="match status" value="1"/>
</dbReference>